<feature type="transmembrane region" description="Helical" evidence="1">
    <location>
        <begin position="118"/>
        <end position="140"/>
    </location>
</feature>
<protein>
    <submittedName>
        <fullName evidence="2">Uncharacterized protein</fullName>
    </submittedName>
</protein>
<dbReference type="RefSeq" id="WP_139680397.1">
    <property type="nucleotide sequence ID" value="NZ_CP040846.1"/>
</dbReference>
<feature type="transmembrane region" description="Helical" evidence="1">
    <location>
        <begin position="237"/>
        <end position="254"/>
    </location>
</feature>
<proteinExistence type="predicted"/>
<evidence type="ECO:0000256" key="1">
    <source>
        <dbReference type="SAM" id="Phobius"/>
    </source>
</evidence>
<evidence type="ECO:0000313" key="2">
    <source>
        <dbReference type="EMBL" id="QDA31045.1"/>
    </source>
</evidence>
<dbReference type="KEGG" id="tic:FH039_04730"/>
<dbReference type="AlphaFoldDB" id="A0A4Y5SJS5"/>
<feature type="transmembrane region" description="Helical" evidence="1">
    <location>
        <begin position="172"/>
        <end position="191"/>
    </location>
</feature>
<reference evidence="2 3" key="1">
    <citation type="submission" date="2019-06" db="EMBL/GenBank/DDBJ databases">
        <title>Thermococcus indicus sp. nov., a Fe(III)-reducing hyperthermophilic archaeon isolated from the Onnuri vent field of the Central Indian Ocean ridge.</title>
        <authorList>
            <person name="Lim J.K."/>
            <person name="Kim Y.J."/>
            <person name="Kwon K.K."/>
        </authorList>
    </citation>
    <scope>NUCLEOTIDE SEQUENCE [LARGE SCALE GENOMIC DNA]</scope>
    <source>
        <strain evidence="2 3">IOH1</strain>
    </source>
</reference>
<organism evidence="2 3">
    <name type="scientific">Thermococcus indicus</name>
    <dbReference type="NCBI Taxonomy" id="2586643"/>
    <lineage>
        <taxon>Archaea</taxon>
        <taxon>Methanobacteriati</taxon>
        <taxon>Methanobacteriota</taxon>
        <taxon>Thermococci</taxon>
        <taxon>Thermococcales</taxon>
        <taxon>Thermococcaceae</taxon>
        <taxon>Thermococcus</taxon>
    </lineage>
</organism>
<keyword evidence="1" id="KW-1133">Transmembrane helix</keyword>
<accession>A0A4Y5SJS5</accession>
<gene>
    <name evidence="2" type="ORF">FH039_04730</name>
</gene>
<keyword evidence="1" id="KW-0812">Transmembrane</keyword>
<keyword evidence="1" id="KW-0472">Membrane</keyword>
<feature type="transmembrane region" description="Helical" evidence="1">
    <location>
        <begin position="198"/>
        <end position="217"/>
    </location>
</feature>
<evidence type="ECO:0000313" key="3">
    <source>
        <dbReference type="Proteomes" id="UP000306007"/>
    </source>
</evidence>
<dbReference type="GeneID" id="40474464"/>
<name>A0A4Y5SJS5_9EURY</name>
<dbReference type="OrthoDB" id="97457at2157"/>
<sequence length="300" mass="33153">METPSIEVDKTLRSKKFVGLLIVALLVTYALPFPLMSGFMESYGRVKEILRLMEKENDAITCHSVFNSNPDFFGSHGMKCDDTYYRPSEPTVSCCGMSVYRDTYWEYLRASSEMREKLPLMVIFAVWAFLTNLSFGYALVDAAVELAREEKRALESIKAGLKALPALVAAELLTFVVVLIALVLLAIPIAIFGPFGSFVAGILATPTFALVVPAYYFTGNVGVVGEIWRVARANPGGYFTLGLGLSIVDVFLVLQYEYYMGALTLLILLPLGAVRYVINSLGALWVYVETIPEEEIEGET</sequence>
<keyword evidence="3" id="KW-1185">Reference proteome</keyword>
<feature type="transmembrane region" description="Helical" evidence="1">
    <location>
        <begin position="261"/>
        <end position="278"/>
    </location>
</feature>
<dbReference type="EMBL" id="CP040846">
    <property type="protein sequence ID" value="QDA31045.1"/>
    <property type="molecule type" value="Genomic_DNA"/>
</dbReference>
<feature type="transmembrane region" description="Helical" evidence="1">
    <location>
        <begin position="17"/>
        <end position="35"/>
    </location>
</feature>
<dbReference type="Proteomes" id="UP000306007">
    <property type="component" value="Chromosome"/>
</dbReference>